<feature type="compositionally biased region" description="Basic residues" evidence="1">
    <location>
        <begin position="17"/>
        <end position="42"/>
    </location>
</feature>
<proteinExistence type="predicted"/>
<dbReference type="AlphaFoldDB" id="F7XA31"/>
<dbReference type="KEGG" id="smx:SM11_chr1859"/>
<dbReference type="HOGENOM" id="CLU_212807_0_0_5"/>
<feature type="region of interest" description="Disordered" evidence="1">
    <location>
        <begin position="1"/>
        <end position="54"/>
    </location>
</feature>
<reference evidence="2 3" key="1">
    <citation type="journal article" date="2011" name="J. Biotechnol.">
        <title>The complete genome sequence of the dominant Sinorhizobium meliloti field isolate SM11 extends the S. meliloti pan-genome.</title>
        <authorList>
            <person name="Schneiker-Bekel S."/>
            <person name="Wibberg D."/>
            <person name="Bekel T."/>
            <person name="Blom J."/>
            <person name="Linke B."/>
            <person name="Neuweger H."/>
            <person name="Stiens M."/>
            <person name="Vorholter F.J."/>
            <person name="Weidner S."/>
            <person name="Goesmann A."/>
            <person name="Puhler A."/>
            <person name="Schluter A."/>
        </authorList>
    </citation>
    <scope>NUCLEOTIDE SEQUENCE [LARGE SCALE GENOMIC DNA]</scope>
    <source>
        <strain evidence="2 3">SM11</strain>
    </source>
</reference>
<accession>F7XA31</accession>
<evidence type="ECO:0000313" key="2">
    <source>
        <dbReference type="EMBL" id="AEH79127.1"/>
    </source>
</evidence>
<dbReference type="RefSeq" id="WP_014529580.1">
    <property type="nucleotide sequence ID" value="NC_017325.1"/>
</dbReference>
<protein>
    <submittedName>
        <fullName evidence="2">Uncharacterized protein</fullName>
    </submittedName>
</protein>
<name>F7XA31_SINMM</name>
<evidence type="ECO:0000313" key="3">
    <source>
        <dbReference type="Proteomes" id="UP000009045"/>
    </source>
</evidence>
<dbReference type="Proteomes" id="UP000009045">
    <property type="component" value="Chromosome"/>
</dbReference>
<dbReference type="PATRIC" id="fig|707241.3.peg.1950"/>
<gene>
    <name evidence="2" type="ordered locus">SM11_chr1859</name>
</gene>
<sequence length="54" mass="6054">MAALRQIAFYGKGGTGKPKRKPKRKPKQKPKKTPKKTPKKKLGAIEIQTLQRAV</sequence>
<organism evidence="2 3">
    <name type="scientific">Sinorhizobium meliloti (strain SM11)</name>
    <dbReference type="NCBI Taxonomy" id="707241"/>
    <lineage>
        <taxon>Bacteria</taxon>
        <taxon>Pseudomonadati</taxon>
        <taxon>Pseudomonadota</taxon>
        <taxon>Alphaproteobacteria</taxon>
        <taxon>Hyphomicrobiales</taxon>
        <taxon>Rhizobiaceae</taxon>
        <taxon>Sinorhizobium/Ensifer group</taxon>
        <taxon>Sinorhizobium</taxon>
    </lineage>
</organism>
<evidence type="ECO:0000256" key="1">
    <source>
        <dbReference type="SAM" id="MobiDB-lite"/>
    </source>
</evidence>
<dbReference type="EMBL" id="CP001830">
    <property type="protein sequence ID" value="AEH79127.1"/>
    <property type="molecule type" value="Genomic_DNA"/>
</dbReference>